<dbReference type="InterPro" id="IPR039425">
    <property type="entry name" value="RNA_pol_sigma-70-like"/>
</dbReference>
<dbReference type="NCBIfam" id="TIGR02937">
    <property type="entry name" value="sigma70-ECF"/>
    <property type="match status" value="1"/>
</dbReference>
<dbReference type="Proteomes" id="UP000244201">
    <property type="component" value="Chromosome"/>
</dbReference>
<evidence type="ECO:0000256" key="2">
    <source>
        <dbReference type="ARBA" id="ARBA00023015"/>
    </source>
</evidence>
<accession>A0A2R4T5H9</accession>
<comment type="similarity">
    <text evidence="1">Belongs to the sigma-70 factor family. ECF subfamily.</text>
</comment>
<dbReference type="GeneID" id="55657880"/>
<dbReference type="AlphaFoldDB" id="A0A2R4T5H9"/>
<dbReference type="InterPro" id="IPR013324">
    <property type="entry name" value="RNA_pol_sigma_r3/r4-like"/>
</dbReference>
<proteinExistence type="inferred from homology"/>
<dbReference type="OrthoDB" id="3821507at2"/>
<evidence type="ECO:0000313" key="7">
    <source>
        <dbReference type="EMBL" id="AVZ74400.1"/>
    </source>
</evidence>
<keyword evidence="8" id="KW-1185">Reference proteome</keyword>
<dbReference type="PANTHER" id="PTHR43133">
    <property type="entry name" value="RNA POLYMERASE ECF-TYPE SIGMA FACTO"/>
    <property type="match status" value="1"/>
</dbReference>
<keyword evidence="2" id="KW-0805">Transcription regulation</keyword>
<evidence type="ECO:0000256" key="4">
    <source>
        <dbReference type="ARBA" id="ARBA00023163"/>
    </source>
</evidence>
<dbReference type="RefSeq" id="WP_108150818.1">
    <property type="nucleotide sequence ID" value="NZ_CP026304.1"/>
</dbReference>
<organism evidence="7 8">
    <name type="scientific">Streptomyces lunaelactis</name>
    <dbReference type="NCBI Taxonomy" id="1535768"/>
    <lineage>
        <taxon>Bacteria</taxon>
        <taxon>Bacillati</taxon>
        <taxon>Actinomycetota</taxon>
        <taxon>Actinomycetes</taxon>
        <taxon>Kitasatosporales</taxon>
        <taxon>Streptomycetaceae</taxon>
        <taxon>Streptomyces</taxon>
    </lineage>
</organism>
<feature type="domain" description="RNA polymerase sigma factor 70 region 4 type 2" evidence="6">
    <location>
        <begin position="144"/>
        <end position="195"/>
    </location>
</feature>
<evidence type="ECO:0000259" key="6">
    <source>
        <dbReference type="Pfam" id="PF08281"/>
    </source>
</evidence>
<keyword evidence="4" id="KW-0804">Transcription</keyword>
<dbReference type="Pfam" id="PF08281">
    <property type="entry name" value="Sigma70_r4_2"/>
    <property type="match status" value="1"/>
</dbReference>
<name>A0A2R4T5H9_9ACTN</name>
<evidence type="ECO:0000259" key="5">
    <source>
        <dbReference type="Pfam" id="PF04542"/>
    </source>
</evidence>
<dbReference type="SUPFAM" id="SSF88659">
    <property type="entry name" value="Sigma3 and sigma4 domains of RNA polymerase sigma factors"/>
    <property type="match status" value="1"/>
</dbReference>
<dbReference type="InterPro" id="IPR036388">
    <property type="entry name" value="WH-like_DNA-bd_sf"/>
</dbReference>
<dbReference type="GO" id="GO:0006352">
    <property type="term" value="P:DNA-templated transcription initiation"/>
    <property type="evidence" value="ECO:0007669"/>
    <property type="project" value="InterPro"/>
</dbReference>
<evidence type="ECO:0000313" key="8">
    <source>
        <dbReference type="Proteomes" id="UP000244201"/>
    </source>
</evidence>
<dbReference type="EMBL" id="CP026304">
    <property type="protein sequence ID" value="AVZ74400.1"/>
    <property type="molecule type" value="Genomic_DNA"/>
</dbReference>
<dbReference type="GO" id="GO:0016987">
    <property type="term" value="F:sigma factor activity"/>
    <property type="evidence" value="ECO:0007669"/>
    <property type="project" value="UniProtKB-KW"/>
</dbReference>
<reference evidence="7 8" key="1">
    <citation type="submission" date="2018-01" db="EMBL/GenBank/DDBJ databases">
        <title>Complete genome sequence of Streptomyces lunaelactis MM109T, a Ferroverdin A producer isolated from cave moonmilk deposits.</title>
        <authorList>
            <person name="Naome A."/>
            <person name="Martinet L."/>
            <person name="Maciejewska M."/>
            <person name="Anderssen S."/>
            <person name="Adam D."/>
            <person name="Tenconi E."/>
            <person name="Deflandre B."/>
            <person name="Arguelles-Arias A."/>
            <person name="Calusinska M."/>
            <person name="Copieters W."/>
            <person name="Karim L."/>
            <person name="Hanikenne M."/>
            <person name="Baurain D."/>
            <person name="van Wezel G."/>
            <person name="Smargiasso N."/>
            <person name="de Pauw E."/>
            <person name="Delfosse P."/>
            <person name="Rigali S."/>
        </authorList>
    </citation>
    <scope>NUCLEOTIDE SEQUENCE [LARGE SCALE GENOMIC DNA]</scope>
    <source>
        <strain evidence="7 8">MM109</strain>
    </source>
</reference>
<gene>
    <name evidence="7" type="ORF">SLUN_21760</name>
</gene>
<dbReference type="GO" id="GO:0003677">
    <property type="term" value="F:DNA binding"/>
    <property type="evidence" value="ECO:0007669"/>
    <property type="project" value="InterPro"/>
</dbReference>
<feature type="domain" description="RNA polymerase sigma-70 region 2" evidence="5">
    <location>
        <begin position="48"/>
        <end position="113"/>
    </location>
</feature>
<keyword evidence="3" id="KW-0731">Sigma factor</keyword>
<dbReference type="Gene3D" id="1.10.1740.10">
    <property type="match status" value="1"/>
</dbReference>
<dbReference type="KEGG" id="slk:SLUN_21760"/>
<protein>
    <submittedName>
        <fullName evidence="7">RNA polymerase subunit sigma</fullName>
    </submittedName>
</protein>
<sequence>MTPALKRAPREASTARNDVRSDIRDDAQVTEWALAARSGDREAIESFIRATRRDVWRYVAHLSADLHAADDLTQETFLRALTALPRFAGRSCARVWLLSIARRVVVDRYRAAAARPRIAAARDWQAAAERTQQSGQPGFEEGVALLDLLDALDAPRREAFVLTQLLGLPYAEAAAEVGCPIGTVRSRVARARADMTTLLNAAESAGVAAAVRVPFPGRTR</sequence>
<dbReference type="Gene3D" id="1.10.10.10">
    <property type="entry name" value="Winged helix-like DNA-binding domain superfamily/Winged helix DNA-binding domain"/>
    <property type="match status" value="1"/>
</dbReference>
<evidence type="ECO:0000256" key="1">
    <source>
        <dbReference type="ARBA" id="ARBA00010641"/>
    </source>
</evidence>
<dbReference type="Pfam" id="PF04542">
    <property type="entry name" value="Sigma70_r2"/>
    <property type="match status" value="1"/>
</dbReference>
<dbReference type="PANTHER" id="PTHR43133:SF61">
    <property type="entry name" value="ECF RNA POLYMERASE SIGMA FACTOR SIGC"/>
    <property type="match status" value="1"/>
</dbReference>
<dbReference type="InterPro" id="IPR014284">
    <property type="entry name" value="RNA_pol_sigma-70_dom"/>
</dbReference>
<evidence type="ECO:0000256" key="3">
    <source>
        <dbReference type="ARBA" id="ARBA00023082"/>
    </source>
</evidence>
<dbReference type="InterPro" id="IPR013325">
    <property type="entry name" value="RNA_pol_sigma_r2"/>
</dbReference>
<dbReference type="SUPFAM" id="SSF88946">
    <property type="entry name" value="Sigma2 domain of RNA polymerase sigma factors"/>
    <property type="match status" value="1"/>
</dbReference>
<dbReference type="InterPro" id="IPR013249">
    <property type="entry name" value="RNA_pol_sigma70_r4_t2"/>
</dbReference>
<dbReference type="InterPro" id="IPR007627">
    <property type="entry name" value="RNA_pol_sigma70_r2"/>
</dbReference>